<evidence type="ECO:0000313" key="2">
    <source>
        <dbReference type="Proteomes" id="UP000887574"/>
    </source>
</evidence>
<accession>A0A915D1U4</accession>
<feature type="compositionally biased region" description="Polar residues" evidence="1">
    <location>
        <begin position="127"/>
        <end position="144"/>
    </location>
</feature>
<organism evidence="2 3">
    <name type="scientific">Ditylenchus dipsaci</name>
    <dbReference type="NCBI Taxonomy" id="166011"/>
    <lineage>
        <taxon>Eukaryota</taxon>
        <taxon>Metazoa</taxon>
        <taxon>Ecdysozoa</taxon>
        <taxon>Nematoda</taxon>
        <taxon>Chromadorea</taxon>
        <taxon>Rhabditida</taxon>
        <taxon>Tylenchina</taxon>
        <taxon>Tylenchomorpha</taxon>
        <taxon>Sphaerularioidea</taxon>
        <taxon>Anguinidae</taxon>
        <taxon>Anguininae</taxon>
        <taxon>Ditylenchus</taxon>
    </lineage>
</organism>
<protein>
    <submittedName>
        <fullName evidence="3">Uncharacterized protein</fullName>
    </submittedName>
</protein>
<dbReference type="AlphaFoldDB" id="A0A915D1U4"/>
<sequence>MNGLTSFIQDFSAKKPVTFEKDFAKTKSSGPSKEAEILRTWPNGKVCSKYCGNDTICNFHRQMGYNLSVRDEYTKEHKCKYSCLTTINDYEFKKGEWIELNAPVQPPCDIIEVSASKTSRPPMGVFQTSTQMPVNQSTQKQAQESFEKQERKEKASVCTCLCLTLSLAQVSCDHCQKPCTC</sequence>
<feature type="region of interest" description="Disordered" evidence="1">
    <location>
        <begin position="127"/>
        <end position="146"/>
    </location>
</feature>
<evidence type="ECO:0000313" key="3">
    <source>
        <dbReference type="WBParaSite" id="jg1502"/>
    </source>
</evidence>
<evidence type="ECO:0000256" key="1">
    <source>
        <dbReference type="SAM" id="MobiDB-lite"/>
    </source>
</evidence>
<keyword evidence="2" id="KW-1185">Reference proteome</keyword>
<proteinExistence type="predicted"/>
<reference evidence="3" key="1">
    <citation type="submission" date="2022-11" db="UniProtKB">
        <authorList>
            <consortium name="WormBaseParasite"/>
        </authorList>
    </citation>
    <scope>IDENTIFICATION</scope>
</reference>
<dbReference type="Proteomes" id="UP000887574">
    <property type="component" value="Unplaced"/>
</dbReference>
<name>A0A915D1U4_9BILA</name>
<dbReference type="WBParaSite" id="jg1502">
    <property type="protein sequence ID" value="jg1502"/>
    <property type="gene ID" value="jg1502"/>
</dbReference>